<name>A0ABT1TIL4_9GAMM</name>
<proteinExistence type="predicted"/>
<dbReference type="EMBL" id="JANIBJ010000027">
    <property type="protein sequence ID" value="MCQ8105285.1"/>
    <property type="molecule type" value="Genomic_DNA"/>
</dbReference>
<evidence type="ECO:0000313" key="1">
    <source>
        <dbReference type="EMBL" id="MCQ8105285.1"/>
    </source>
</evidence>
<comment type="caution">
    <text evidence="1">The sequence shown here is derived from an EMBL/GenBank/DDBJ whole genome shotgun (WGS) entry which is preliminary data.</text>
</comment>
<sequence length="96" mass="11262">MNFSFHPDAEEEFNQAIDYYEDIDTGLGYDFALEVYSTIQRAVEYPTAWAVLDGEVRRCLVRRFPYGVLYAAEKAEIFVVAVMNLHRQPGYWIDRK</sequence>
<evidence type="ECO:0000313" key="2">
    <source>
        <dbReference type="Proteomes" id="UP001524499"/>
    </source>
</evidence>
<dbReference type="Proteomes" id="UP001524499">
    <property type="component" value="Unassembled WGS sequence"/>
</dbReference>
<organism evidence="1 2">
    <name type="scientific">Methylomonas subterranea</name>
    <dbReference type="NCBI Taxonomy" id="2952225"/>
    <lineage>
        <taxon>Bacteria</taxon>
        <taxon>Pseudomonadati</taxon>
        <taxon>Pseudomonadota</taxon>
        <taxon>Gammaproteobacteria</taxon>
        <taxon>Methylococcales</taxon>
        <taxon>Methylococcaceae</taxon>
        <taxon>Methylomonas</taxon>
    </lineage>
</organism>
<dbReference type="Gene3D" id="3.30.2310.20">
    <property type="entry name" value="RelE-like"/>
    <property type="match status" value="1"/>
</dbReference>
<reference evidence="1 2" key="1">
    <citation type="submission" date="2022-07" db="EMBL/GenBank/DDBJ databases">
        <title>Methylomonas rivi sp. nov., Methylomonas rosea sp. nov., Methylomonas aureus sp. nov. and Methylomonas subterranea sp. nov., four novel methanotrophs isolated from a freshwater creek and the deep terrestrial subsurface.</title>
        <authorList>
            <person name="Abin C."/>
            <person name="Sankaranarayanan K."/>
            <person name="Garner C."/>
            <person name="Sindelar R."/>
            <person name="Kotary K."/>
            <person name="Garner R."/>
            <person name="Barclay S."/>
            <person name="Lawson P."/>
            <person name="Krumholz L."/>
        </authorList>
    </citation>
    <scope>NUCLEOTIDE SEQUENCE [LARGE SCALE GENOMIC DNA]</scope>
    <source>
        <strain evidence="1 2">SURF-2</strain>
    </source>
</reference>
<accession>A0ABT1TIL4</accession>
<dbReference type="InterPro" id="IPR035093">
    <property type="entry name" value="RelE/ParE_toxin_dom_sf"/>
</dbReference>
<keyword evidence="2" id="KW-1185">Reference proteome</keyword>
<dbReference type="RefSeq" id="WP_256603218.1">
    <property type="nucleotide sequence ID" value="NZ_JANIBJ010000027.1"/>
</dbReference>
<protein>
    <submittedName>
        <fullName evidence="1">Type II toxin-antitoxin system RelE/ParE family toxin</fullName>
    </submittedName>
</protein>
<gene>
    <name evidence="1" type="ORF">NP590_14310</name>
</gene>